<reference evidence="2" key="1">
    <citation type="submission" date="2023-07" db="EMBL/GenBank/DDBJ databases">
        <title>The carbon used by Thiothrix.</title>
        <authorList>
            <person name="Chen L."/>
        </authorList>
    </citation>
    <scope>NUCLEOTIDE SEQUENCE [LARGE SCALE GENOMIC DNA]</scope>
</reference>
<evidence type="ECO:0000313" key="2">
    <source>
        <dbReference type="Proteomes" id="UP001308005"/>
    </source>
</evidence>
<gene>
    <name evidence="1" type="ORF">VSS37_07410</name>
</gene>
<proteinExistence type="predicted"/>
<sequence length="60" mass="6924">MTSPLHIILTTTPEQTARLQALQLAFAEVCNALAPVVQQTRCWNRVALHHITYHDLRQRF</sequence>
<dbReference type="RefSeq" id="WP_324694165.1">
    <property type="nucleotide sequence ID" value="NZ_JAYMYJ010000065.1"/>
</dbReference>
<feature type="non-terminal residue" evidence="1">
    <location>
        <position position="60"/>
    </location>
</feature>
<accession>A0ABU6CVC2</accession>
<name>A0ABU6CVC2_9GAMM</name>
<reference evidence="1 2" key="2">
    <citation type="submission" date="2024-01" db="EMBL/GenBank/DDBJ databases">
        <authorList>
            <person name="Xie X."/>
        </authorList>
    </citation>
    <scope>NUCLEOTIDE SEQUENCE [LARGE SCALE GENOMIC DNA]</scope>
    <source>
        <strain evidence="1">SCUT-1</strain>
    </source>
</reference>
<comment type="caution">
    <text evidence="1">The sequence shown here is derived from an EMBL/GenBank/DDBJ whole genome shotgun (WGS) entry which is preliminary data.</text>
</comment>
<organism evidence="1 2">
    <name type="scientific">Candidatus Thiothrix phosphatis</name>
    <dbReference type="NCBI Taxonomy" id="3112415"/>
    <lineage>
        <taxon>Bacteria</taxon>
        <taxon>Pseudomonadati</taxon>
        <taxon>Pseudomonadota</taxon>
        <taxon>Gammaproteobacteria</taxon>
        <taxon>Thiotrichales</taxon>
        <taxon>Thiotrichaceae</taxon>
        <taxon>Thiothrix</taxon>
    </lineage>
</organism>
<dbReference type="EMBL" id="JAYMYJ010000065">
    <property type="protein sequence ID" value="MEB4590801.1"/>
    <property type="molecule type" value="Genomic_DNA"/>
</dbReference>
<evidence type="ECO:0000313" key="1">
    <source>
        <dbReference type="EMBL" id="MEB4590801.1"/>
    </source>
</evidence>
<protein>
    <recommendedName>
        <fullName evidence="3">Transposase</fullName>
    </recommendedName>
</protein>
<keyword evidence="2" id="KW-1185">Reference proteome</keyword>
<evidence type="ECO:0008006" key="3">
    <source>
        <dbReference type="Google" id="ProtNLM"/>
    </source>
</evidence>
<dbReference type="Proteomes" id="UP001308005">
    <property type="component" value="Unassembled WGS sequence"/>
</dbReference>